<dbReference type="Proteomes" id="UP000567179">
    <property type="component" value="Unassembled WGS sequence"/>
</dbReference>
<gene>
    <name evidence="2" type="ORF">D9619_008332</name>
</gene>
<comment type="caution">
    <text evidence="2">The sequence shown here is derived from an EMBL/GenBank/DDBJ whole genome shotgun (WGS) entry which is preliminary data.</text>
</comment>
<evidence type="ECO:0000313" key="2">
    <source>
        <dbReference type="EMBL" id="KAF5319538.1"/>
    </source>
</evidence>
<sequence length="318" mass="35279">MFHDVSPQMAGLVSSWCATLLYGMTVIVYVVCMYVLIKRRAKRNTSATWILMGTSTIQFILATIHVATALRLLIDGFIHTEDIPQGAYNFWINPAIEAQVIAKTVYVTNIIVAGCVLIWRMYLVWGRNIYVCVLPIIMTCCSMVTGYIAMSKLARIAGNLQKDSIFEVLNWYTATWSLFIATELLSTALIAGKIWWHARRDPVAKSFYMSLITVVVESGAILTLSTTFLLGFMDQKTQTGAILADMATQIAASNHSTICPTLIIIRVELLRSTKKQLFINRASGYGPDNRQGEPAVQIMVTTLSVSESDSDKEAKSPV</sequence>
<keyword evidence="3" id="KW-1185">Reference proteome</keyword>
<feature type="transmembrane region" description="Helical" evidence="1">
    <location>
        <begin position="208"/>
        <end position="233"/>
    </location>
</feature>
<feature type="transmembrane region" description="Helical" evidence="1">
    <location>
        <begin position="169"/>
        <end position="196"/>
    </location>
</feature>
<reference evidence="2 3" key="1">
    <citation type="journal article" date="2020" name="ISME J.">
        <title>Uncovering the hidden diversity of litter-decomposition mechanisms in mushroom-forming fungi.</title>
        <authorList>
            <person name="Floudas D."/>
            <person name="Bentzer J."/>
            <person name="Ahren D."/>
            <person name="Johansson T."/>
            <person name="Persson P."/>
            <person name="Tunlid A."/>
        </authorList>
    </citation>
    <scope>NUCLEOTIDE SEQUENCE [LARGE SCALE GENOMIC DNA]</scope>
    <source>
        <strain evidence="2 3">CBS 101986</strain>
    </source>
</reference>
<protein>
    <submittedName>
        <fullName evidence="2">Uncharacterized protein</fullName>
    </submittedName>
</protein>
<evidence type="ECO:0000313" key="3">
    <source>
        <dbReference type="Proteomes" id="UP000567179"/>
    </source>
</evidence>
<proteinExistence type="predicted"/>
<keyword evidence="1" id="KW-0472">Membrane</keyword>
<dbReference type="OrthoDB" id="3186354at2759"/>
<feature type="transmembrane region" description="Helical" evidence="1">
    <location>
        <begin position="12"/>
        <end position="37"/>
    </location>
</feature>
<keyword evidence="1" id="KW-0812">Transmembrane</keyword>
<name>A0A8H5BBT6_9AGAR</name>
<keyword evidence="1" id="KW-1133">Transmembrane helix</keyword>
<feature type="transmembrane region" description="Helical" evidence="1">
    <location>
        <begin position="49"/>
        <end position="74"/>
    </location>
</feature>
<accession>A0A8H5BBT6</accession>
<evidence type="ECO:0000256" key="1">
    <source>
        <dbReference type="SAM" id="Phobius"/>
    </source>
</evidence>
<dbReference type="AlphaFoldDB" id="A0A8H5BBT6"/>
<feature type="transmembrane region" description="Helical" evidence="1">
    <location>
        <begin position="129"/>
        <end position="149"/>
    </location>
</feature>
<dbReference type="EMBL" id="JAACJJ010000029">
    <property type="protein sequence ID" value="KAF5319538.1"/>
    <property type="molecule type" value="Genomic_DNA"/>
</dbReference>
<feature type="transmembrane region" description="Helical" evidence="1">
    <location>
        <begin position="100"/>
        <end position="122"/>
    </location>
</feature>
<organism evidence="2 3">
    <name type="scientific">Psilocybe cf. subviscida</name>
    <dbReference type="NCBI Taxonomy" id="2480587"/>
    <lineage>
        <taxon>Eukaryota</taxon>
        <taxon>Fungi</taxon>
        <taxon>Dikarya</taxon>
        <taxon>Basidiomycota</taxon>
        <taxon>Agaricomycotina</taxon>
        <taxon>Agaricomycetes</taxon>
        <taxon>Agaricomycetidae</taxon>
        <taxon>Agaricales</taxon>
        <taxon>Agaricineae</taxon>
        <taxon>Strophariaceae</taxon>
        <taxon>Psilocybe</taxon>
    </lineage>
</organism>